<accession>A0ABN1KVF7</accession>
<evidence type="ECO:0000313" key="2">
    <source>
        <dbReference type="EMBL" id="GAA0776339.1"/>
    </source>
</evidence>
<evidence type="ECO:0008006" key="4">
    <source>
        <dbReference type="Google" id="ProtNLM"/>
    </source>
</evidence>
<reference evidence="2 3" key="1">
    <citation type="journal article" date="2019" name="Int. J. Syst. Evol. Microbiol.">
        <title>The Global Catalogue of Microorganisms (GCM) 10K type strain sequencing project: providing services to taxonomists for standard genome sequencing and annotation.</title>
        <authorList>
            <consortium name="The Broad Institute Genomics Platform"/>
            <consortium name="The Broad Institute Genome Sequencing Center for Infectious Disease"/>
            <person name="Wu L."/>
            <person name="Ma J."/>
        </authorList>
    </citation>
    <scope>NUCLEOTIDE SEQUENCE [LARGE SCALE GENOMIC DNA]</scope>
    <source>
        <strain evidence="2 3">JCM 1417</strain>
    </source>
</reference>
<keyword evidence="1" id="KW-0175">Coiled coil</keyword>
<gene>
    <name evidence="2" type="ORF">GCM10008908_29560</name>
</gene>
<proteinExistence type="predicted"/>
<dbReference type="EMBL" id="BAAACI010000007">
    <property type="protein sequence ID" value="GAA0776339.1"/>
    <property type="molecule type" value="Genomic_DNA"/>
</dbReference>
<feature type="coiled-coil region" evidence="1">
    <location>
        <begin position="35"/>
        <end position="62"/>
    </location>
</feature>
<dbReference type="PROSITE" id="PS51257">
    <property type="entry name" value="PROKAR_LIPOPROTEIN"/>
    <property type="match status" value="1"/>
</dbReference>
<keyword evidence="3" id="KW-1185">Reference proteome</keyword>
<dbReference type="RefSeq" id="WP_343827248.1">
    <property type="nucleotide sequence ID" value="NZ_BAAACI010000007.1"/>
</dbReference>
<dbReference type="InterPro" id="IPR011990">
    <property type="entry name" value="TPR-like_helical_dom_sf"/>
</dbReference>
<organism evidence="2 3">
    <name type="scientific">Clostridium subterminale</name>
    <dbReference type="NCBI Taxonomy" id="1550"/>
    <lineage>
        <taxon>Bacteria</taxon>
        <taxon>Bacillati</taxon>
        <taxon>Bacillota</taxon>
        <taxon>Clostridia</taxon>
        <taxon>Eubacteriales</taxon>
        <taxon>Clostridiaceae</taxon>
        <taxon>Clostridium</taxon>
    </lineage>
</organism>
<evidence type="ECO:0000313" key="3">
    <source>
        <dbReference type="Proteomes" id="UP001501047"/>
    </source>
</evidence>
<comment type="caution">
    <text evidence="2">The sequence shown here is derived from an EMBL/GenBank/DDBJ whole genome shotgun (WGS) entry which is preliminary data.</text>
</comment>
<sequence length="350" mass="40643">MKINKFLLCSVAFVMVTSTVIIGGCKNKDKEIVLSENVAKDIQVEENEIEKYIKEGNKFLEEKNYTEARKSYEAAITKGKNDKQIYMDIKDQYLNKNRYDDAYYIIKLAVENKVDIENMEKVLTSIRDKMESVELSYEIYEDNVSFVLPKEVDITVDNNKVKDYVLWGKENLGISNKPGQYSYNGLTKEYGRNVHVTLNVKENVKENTKEDVYNSRIGLVTDIYTENNTIYISFDEVEFYTGEEALAEAKKDNKAIKEEDGTYIVYDDYYIRNSAVETKVYEVSKDVAMNLLAYEVNPDNNKIDFQKVNYDTFKKHIEKYKNDTSAERALLCEVDMKNNIVASMSRKFTP</sequence>
<dbReference type="Proteomes" id="UP001501047">
    <property type="component" value="Unassembled WGS sequence"/>
</dbReference>
<dbReference type="SUPFAM" id="SSF48452">
    <property type="entry name" value="TPR-like"/>
    <property type="match status" value="1"/>
</dbReference>
<evidence type="ECO:0000256" key="1">
    <source>
        <dbReference type="SAM" id="Coils"/>
    </source>
</evidence>
<dbReference type="Gene3D" id="1.25.40.10">
    <property type="entry name" value="Tetratricopeptide repeat domain"/>
    <property type="match status" value="1"/>
</dbReference>
<protein>
    <recommendedName>
        <fullName evidence="4">Bacterial Ig-like domain-containing protein</fullName>
    </recommendedName>
</protein>
<name>A0ABN1KVF7_CLOSU</name>